<dbReference type="Gene3D" id="1.20.1290.10">
    <property type="entry name" value="AhpD-like"/>
    <property type="match status" value="1"/>
</dbReference>
<reference evidence="2 3" key="1">
    <citation type="journal article" date="2022" name="ISME Commun">
        <title>Vulcanimicrobium alpinus gen. nov. sp. nov., the first cultivated representative of the candidate phylum 'Eremiobacterota', is a metabolically versatile aerobic anoxygenic phototroph.</title>
        <authorList>
            <person name="Yabe S."/>
            <person name="Muto K."/>
            <person name="Abe K."/>
            <person name="Yokota A."/>
            <person name="Staudigel H."/>
            <person name="Tebo B.M."/>
        </authorList>
    </citation>
    <scope>NUCLEOTIDE SEQUENCE [LARGE SCALE GENOMIC DNA]</scope>
    <source>
        <strain evidence="2 3">WC8-2</strain>
    </source>
</reference>
<evidence type="ECO:0000259" key="1">
    <source>
        <dbReference type="Pfam" id="PF02627"/>
    </source>
</evidence>
<dbReference type="NCBIfam" id="TIGR00778">
    <property type="entry name" value="ahpD_dom"/>
    <property type="match status" value="1"/>
</dbReference>
<dbReference type="InterPro" id="IPR029032">
    <property type="entry name" value="AhpD-like"/>
</dbReference>
<feature type="domain" description="Carboxymuconolactone decarboxylase-like" evidence="1">
    <location>
        <begin position="46"/>
        <end position="113"/>
    </location>
</feature>
<dbReference type="Pfam" id="PF02627">
    <property type="entry name" value="CMD"/>
    <property type="match status" value="1"/>
</dbReference>
<proteinExistence type="predicted"/>
<dbReference type="Proteomes" id="UP001317532">
    <property type="component" value="Chromosome"/>
</dbReference>
<keyword evidence="3" id="KW-1185">Reference proteome</keyword>
<dbReference type="GO" id="GO:0051920">
    <property type="term" value="F:peroxiredoxin activity"/>
    <property type="evidence" value="ECO:0007669"/>
    <property type="project" value="InterPro"/>
</dbReference>
<evidence type="ECO:0000313" key="3">
    <source>
        <dbReference type="Proteomes" id="UP001317532"/>
    </source>
</evidence>
<dbReference type="AlphaFoldDB" id="A0AAN1XZY6"/>
<dbReference type="PANTHER" id="PTHR35446">
    <property type="entry name" value="SI:CH211-175M2.5"/>
    <property type="match status" value="1"/>
</dbReference>
<dbReference type="EMBL" id="AP025523">
    <property type="protein sequence ID" value="BDE08079.1"/>
    <property type="molecule type" value="Genomic_DNA"/>
</dbReference>
<dbReference type="InterPro" id="IPR003779">
    <property type="entry name" value="CMD-like"/>
</dbReference>
<organism evidence="2 3">
    <name type="scientific">Vulcanimicrobium alpinum</name>
    <dbReference type="NCBI Taxonomy" id="3016050"/>
    <lineage>
        <taxon>Bacteria</taxon>
        <taxon>Bacillati</taxon>
        <taxon>Vulcanimicrobiota</taxon>
        <taxon>Vulcanimicrobiia</taxon>
        <taxon>Vulcanimicrobiales</taxon>
        <taxon>Vulcanimicrobiaceae</taxon>
        <taxon>Vulcanimicrobium</taxon>
    </lineage>
</organism>
<sequence length="183" mass="18995">MSSLNAVDPATAPDDAKRILAAVNAQLGVTPNMFRVAANSAAALNGLVQLSGSLAKGRLNARVREQIALAVAQTNGCDYCLSAHTYLGKQAGLNDDDVRRARSGDAAEPKIDAIVRLAVAIVRERGHVGAEAVVQARAAGISNAELVEIVGNVALNVFTNYLNVVAGTEIDFPVVHAAELSRA</sequence>
<dbReference type="SUPFAM" id="SSF69118">
    <property type="entry name" value="AhpD-like"/>
    <property type="match status" value="1"/>
</dbReference>
<dbReference type="KEGG" id="vab:WPS_33550"/>
<name>A0AAN1XZY6_UNVUL</name>
<dbReference type="InterPro" id="IPR004675">
    <property type="entry name" value="AhpD_core"/>
</dbReference>
<dbReference type="PANTHER" id="PTHR35446:SF3">
    <property type="entry name" value="CMD DOMAIN-CONTAINING PROTEIN"/>
    <property type="match status" value="1"/>
</dbReference>
<dbReference type="RefSeq" id="WP_317995630.1">
    <property type="nucleotide sequence ID" value="NZ_AP025523.1"/>
</dbReference>
<protein>
    <submittedName>
        <fullName evidence="2">Alkyl hydroperoxide reductase AhpD</fullName>
    </submittedName>
</protein>
<evidence type="ECO:0000313" key="2">
    <source>
        <dbReference type="EMBL" id="BDE08079.1"/>
    </source>
</evidence>
<accession>A0AAN1XZY6</accession>
<gene>
    <name evidence="2" type="primary">mip</name>
    <name evidence="2" type="ORF">WPS_33550</name>
</gene>